<feature type="domain" description="B box-type" evidence="6">
    <location>
        <begin position="97"/>
        <end position="133"/>
    </location>
</feature>
<feature type="domain" description="RING-type" evidence="5">
    <location>
        <begin position="16"/>
        <end position="57"/>
    </location>
</feature>
<name>H9G3J3_ANOCA</name>
<dbReference type="eggNOG" id="KOG2177">
    <property type="taxonomic scope" value="Eukaryota"/>
</dbReference>
<dbReference type="HOGENOM" id="CLU_013137_6_1_1"/>
<dbReference type="InterPro" id="IPR013083">
    <property type="entry name" value="Znf_RING/FYVE/PHD"/>
</dbReference>
<dbReference type="GeneTree" id="ENSGT01030000234669"/>
<dbReference type="InParanoid" id="H9G3J3"/>
<evidence type="ECO:0000259" key="6">
    <source>
        <dbReference type="PROSITE" id="PS50119"/>
    </source>
</evidence>
<protein>
    <submittedName>
        <fullName evidence="7">Uncharacterized protein</fullName>
    </submittedName>
</protein>
<sequence length="322" mass="37616">MAHETPLQDLYEEITCPVCLEYYVDPMTPRCGHSLCRSCVARLYGQPRKAFPCPQCRVLVPPRGLRLNRHLANIVECARGLQMERGEKGTHVIWPACPRHQKPLLLFCRNDETLICMVCNWAMEHRGHWVLPIDEVASEYQDKFEALQQSLEKKRTTAIERKLAEEEKKQTFLTQIKLEKDEITSVFKEMQKFIKAKERLWLDQLGEMEKETEKIWEENITSLTKEIGRLSTLISEMAKKRQQPPIRLLQDIGSTLKRYQEGLLRQVVELSPRPEKRLRSYSQKRPVLLKAMENFEEFLEETFPKGKCHGSVNGKGNFSGRF</sequence>
<dbReference type="PANTHER" id="PTHR24103">
    <property type="entry name" value="E3 UBIQUITIN-PROTEIN LIGASE TRIM"/>
    <property type="match status" value="1"/>
</dbReference>
<dbReference type="AlphaFoldDB" id="H9G3J3"/>
<dbReference type="SUPFAM" id="SSF57845">
    <property type="entry name" value="B-box zinc-binding domain"/>
    <property type="match status" value="1"/>
</dbReference>
<dbReference type="InterPro" id="IPR001841">
    <property type="entry name" value="Znf_RING"/>
</dbReference>
<evidence type="ECO:0000256" key="4">
    <source>
        <dbReference type="PROSITE-ProRule" id="PRU00024"/>
    </source>
</evidence>
<dbReference type="SMART" id="SM00184">
    <property type="entry name" value="RING"/>
    <property type="match status" value="1"/>
</dbReference>
<evidence type="ECO:0000313" key="7">
    <source>
        <dbReference type="Ensembl" id="ENSACAP00000000282.4"/>
    </source>
</evidence>
<dbReference type="Bgee" id="ENSACAG00000000315">
    <property type="expression patterns" value="Expressed in lung and 2 other cell types or tissues"/>
</dbReference>
<dbReference type="InterPro" id="IPR017907">
    <property type="entry name" value="Znf_RING_CS"/>
</dbReference>
<dbReference type="SUPFAM" id="SSF57850">
    <property type="entry name" value="RING/U-box"/>
    <property type="match status" value="1"/>
</dbReference>
<dbReference type="InterPro" id="IPR000315">
    <property type="entry name" value="Znf_B-box"/>
</dbReference>
<dbReference type="Ensembl" id="ENSACAT00000000289.4">
    <property type="protein sequence ID" value="ENSACAP00000000282.4"/>
    <property type="gene ID" value="ENSACAG00000000315.4"/>
</dbReference>
<dbReference type="PROSITE" id="PS50119">
    <property type="entry name" value="ZF_BBOX"/>
    <property type="match status" value="1"/>
</dbReference>
<evidence type="ECO:0000256" key="3">
    <source>
        <dbReference type="ARBA" id="ARBA00022833"/>
    </source>
</evidence>
<accession>H9G3J3</accession>
<evidence type="ECO:0000256" key="1">
    <source>
        <dbReference type="ARBA" id="ARBA00022723"/>
    </source>
</evidence>
<keyword evidence="2 4" id="KW-0863">Zinc-finger</keyword>
<evidence type="ECO:0000259" key="5">
    <source>
        <dbReference type="PROSITE" id="PS50089"/>
    </source>
</evidence>
<dbReference type="InterPro" id="IPR050143">
    <property type="entry name" value="TRIM/RBCC"/>
</dbReference>
<dbReference type="PROSITE" id="PS00518">
    <property type="entry name" value="ZF_RING_1"/>
    <property type="match status" value="1"/>
</dbReference>
<reference evidence="7" key="1">
    <citation type="submission" date="2009-12" db="EMBL/GenBank/DDBJ databases">
        <title>The Genome Sequence of Anolis carolinensis (Green Anole Lizard).</title>
        <authorList>
            <consortium name="The Genome Sequencing Platform"/>
            <person name="Di Palma F."/>
            <person name="Alfoldi J."/>
            <person name="Heiman D."/>
            <person name="Young S."/>
            <person name="Grabherr M."/>
            <person name="Johnson J."/>
            <person name="Lander E.S."/>
            <person name="Lindblad-Toh K."/>
        </authorList>
    </citation>
    <scope>NUCLEOTIDE SEQUENCE [LARGE SCALE GENOMIC DNA]</scope>
    <source>
        <strain evidence="7">JBL SC #1</strain>
    </source>
</reference>
<reference evidence="7" key="3">
    <citation type="submission" date="2025-09" db="UniProtKB">
        <authorList>
            <consortium name="Ensembl"/>
        </authorList>
    </citation>
    <scope>IDENTIFICATION</scope>
</reference>
<dbReference type="PROSITE" id="PS50089">
    <property type="entry name" value="ZF_RING_2"/>
    <property type="match status" value="1"/>
</dbReference>
<dbReference type="GO" id="GO:0008270">
    <property type="term" value="F:zinc ion binding"/>
    <property type="evidence" value="ECO:0007669"/>
    <property type="project" value="UniProtKB-KW"/>
</dbReference>
<keyword evidence="1" id="KW-0479">Metal-binding</keyword>
<dbReference type="Proteomes" id="UP000001646">
    <property type="component" value="Unplaced"/>
</dbReference>
<evidence type="ECO:0000256" key="2">
    <source>
        <dbReference type="ARBA" id="ARBA00022771"/>
    </source>
</evidence>
<keyword evidence="8" id="KW-1185">Reference proteome</keyword>
<dbReference type="Gene3D" id="3.30.160.60">
    <property type="entry name" value="Classic Zinc Finger"/>
    <property type="match status" value="1"/>
</dbReference>
<dbReference type="Pfam" id="PF15227">
    <property type="entry name" value="zf-C3HC4_4"/>
    <property type="match status" value="1"/>
</dbReference>
<evidence type="ECO:0000313" key="8">
    <source>
        <dbReference type="Proteomes" id="UP000001646"/>
    </source>
</evidence>
<organism evidence="7 8">
    <name type="scientific">Anolis carolinensis</name>
    <name type="common">Green anole</name>
    <name type="synonym">American chameleon</name>
    <dbReference type="NCBI Taxonomy" id="28377"/>
    <lineage>
        <taxon>Eukaryota</taxon>
        <taxon>Metazoa</taxon>
        <taxon>Chordata</taxon>
        <taxon>Craniata</taxon>
        <taxon>Vertebrata</taxon>
        <taxon>Euteleostomi</taxon>
        <taxon>Lepidosauria</taxon>
        <taxon>Squamata</taxon>
        <taxon>Bifurcata</taxon>
        <taxon>Unidentata</taxon>
        <taxon>Episquamata</taxon>
        <taxon>Toxicofera</taxon>
        <taxon>Iguania</taxon>
        <taxon>Dactyloidae</taxon>
        <taxon>Anolis</taxon>
    </lineage>
</organism>
<dbReference type="SMART" id="SM00336">
    <property type="entry name" value="BBOX"/>
    <property type="match status" value="1"/>
</dbReference>
<keyword evidence="3" id="KW-0862">Zinc</keyword>
<dbReference type="Pfam" id="PF00643">
    <property type="entry name" value="zf-B_box"/>
    <property type="match status" value="1"/>
</dbReference>
<dbReference type="Gene3D" id="3.30.40.10">
    <property type="entry name" value="Zinc/RING finger domain, C3HC4 (zinc finger)"/>
    <property type="match status" value="1"/>
</dbReference>
<proteinExistence type="predicted"/>
<reference evidence="7" key="2">
    <citation type="submission" date="2025-08" db="UniProtKB">
        <authorList>
            <consortium name="Ensembl"/>
        </authorList>
    </citation>
    <scope>IDENTIFICATION</scope>
</reference>